<keyword evidence="3" id="KW-1185">Reference proteome</keyword>
<dbReference type="Proteomes" id="UP000012179">
    <property type="component" value="Chromosome"/>
</dbReference>
<evidence type="ECO:0000256" key="1">
    <source>
        <dbReference type="SAM" id="Phobius"/>
    </source>
</evidence>
<feature type="transmembrane region" description="Helical" evidence="1">
    <location>
        <begin position="20"/>
        <end position="42"/>
    </location>
</feature>
<dbReference type="InterPro" id="IPR011990">
    <property type="entry name" value="TPR-like_helical_dom_sf"/>
</dbReference>
<dbReference type="KEGG" id="nlc:EBAPG3_001995"/>
<sequence>MPVPQQTMEEITVFKEVAPYLTNPLVLVGFVLLLFFGIHRALLKAGILPPLTPHTGGKVVQSFLRDGFVIALAVIILGFGFAFYQEHFQHDPNVLKSRTETTRLEGLVEMAKGFCQHPKTIAFDEGARRDVIRACAKAVVALAQANVPEPQKEDALAKLEKGDAQGAKALFQAVLEHKSAEGKASNLEAAEAARNLGALAFYDNTKKVLAAYRRAVELDPNNPDGGTSSDVYWFV</sequence>
<keyword evidence="1" id="KW-0812">Transmembrane</keyword>
<proteinExistence type="predicted"/>
<dbReference type="SUPFAM" id="SSF48452">
    <property type="entry name" value="TPR-like"/>
    <property type="match status" value="1"/>
</dbReference>
<dbReference type="Gene3D" id="1.25.40.10">
    <property type="entry name" value="Tetratricopeptide repeat domain"/>
    <property type="match status" value="1"/>
</dbReference>
<reference evidence="2 3" key="1">
    <citation type="journal article" date="2015" name="Int. J. Syst. Evol. Microbiol.">
        <title>Nitrosospira lacus sp. nov., a psychrotolerant, ammonia-oxidizing bacterium from sandy lake sediment.</title>
        <authorList>
            <person name="Urakawa H."/>
            <person name="Garcia J.C."/>
            <person name="Nielsen J.L."/>
            <person name="Le V.Q."/>
            <person name="Kozlowski J.A."/>
            <person name="Stein L.Y."/>
            <person name="Lim C.K."/>
            <person name="Pommerening-Roser A."/>
            <person name="Martens-Habbena W."/>
            <person name="Stahl D.A."/>
            <person name="Klotz M.G."/>
        </authorList>
    </citation>
    <scope>NUCLEOTIDE SEQUENCE [LARGE SCALE GENOMIC DNA]</scope>
    <source>
        <strain evidence="2 3">APG3</strain>
    </source>
</reference>
<feature type="transmembrane region" description="Helical" evidence="1">
    <location>
        <begin position="63"/>
        <end position="84"/>
    </location>
</feature>
<dbReference type="EMBL" id="CP021106">
    <property type="protein sequence ID" value="ARO86647.1"/>
    <property type="molecule type" value="Genomic_DNA"/>
</dbReference>
<keyword evidence="1" id="KW-1133">Transmembrane helix</keyword>
<evidence type="ECO:0008006" key="4">
    <source>
        <dbReference type="Google" id="ProtNLM"/>
    </source>
</evidence>
<dbReference type="AlphaFoldDB" id="A0A1W6SLH0"/>
<organism evidence="2 3">
    <name type="scientific">Nitrosospira lacus</name>
    <dbReference type="NCBI Taxonomy" id="1288494"/>
    <lineage>
        <taxon>Bacteria</taxon>
        <taxon>Pseudomonadati</taxon>
        <taxon>Pseudomonadota</taxon>
        <taxon>Betaproteobacteria</taxon>
        <taxon>Nitrosomonadales</taxon>
        <taxon>Nitrosomonadaceae</taxon>
        <taxon>Nitrosospira</taxon>
    </lineage>
</organism>
<gene>
    <name evidence="2" type="ORF">EBAPG3_001995</name>
</gene>
<evidence type="ECO:0000313" key="3">
    <source>
        <dbReference type="Proteomes" id="UP000012179"/>
    </source>
</evidence>
<accession>A0A1W6SLH0</accession>
<protein>
    <recommendedName>
        <fullName evidence="4">Tetratricopeptide repeat protein</fullName>
    </recommendedName>
</protein>
<name>A0A1W6SLH0_9PROT</name>
<evidence type="ECO:0000313" key="2">
    <source>
        <dbReference type="EMBL" id="ARO86647.1"/>
    </source>
</evidence>
<keyword evidence="1" id="KW-0472">Membrane</keyword>